<dbReference type="InterPro" id="IPR028250">
    <property type="entry name" value="DsbDN"/>
</dbReference>
<feature type="domain" description="Thiol:disulfide interchange protein DsbD N-terminal" evidence="2">
    <location>
        <begin position="35"/>
        <end position="141"/>
    </location>
</feature>
<gene>
    <name evidence="3" type="ORF">ACFOWM_11225</name>
</gene>
<dbReference type="Proteomes" id="UP001595907">
    <property type="component" value="Unassembled WGS sequence"/>
</dbReference>
<sequence>MKKIILFLLVTTLAISVNAQIENPVKWTYTAKKVKADVYELHMTAVLEPKWHIYAQVAGEGPEPTAFSFAKNPIIKLEGAVTEIGKLEKQFDKNFNSTLQFYGNKVDFIQKVKLKSPISTIAKGTVTYMVCNDKKCLPPKDVPFSIKIDPKS</sequence>
<organism evidence="3 4">
    <name type="scientific">Ferruginibacter yonginensis</name>
    <dbReference type="NCBI Taxonomy" id="1310416"/>
    <lineage>
        <taxon>Bacteria</taxon>
        <taxon>Pseudomonadati</taxon>
        <taxon>Bacteroidota</taxon>
        <taxon>Chitinophagia</taxon>
        <taxon>Chitinophagales</taxon>
        <taxon>Chitinophagaceae</taxon>
        <taxon>Ferruginibacter</taxon>
    </lineage>
</organism>
<keyword evidence="1" id="KW-0732">Signal</keyword>
<keyword evidence="4" id="KW-1185">Reference proteome</keyword>
<accession>A0ABV8QUZ5</accession>
<evidence type="ECO:0000313" key="4">
    <source>
        <dbReference type="Proteomes" id="UP001595907"/>
    </source>
</evidence>
<protein>
    <submittedName>
        <fullName evidence="3">Protein-disulfide reductase DsbD domain-containing protein</fullName>
    </submittedName>
</protein>
<name>A0ABV8QUZ5_9BACT</name>
<evidence type="ECO:0000256" key="1">
    <source>
        <dbReference type="SAM" id="SignalP"/>
    </source>
</evidence>
<feature type="signal peptide" evidence="1">
    <location>
        <begin position="1"/>
        <end position="19"/>
    </location>
</feature>
<comment type="caution">
    <text evidence="3">The sequence shown here is derived from an EMBL/GenBank/DDBJ whole genome shotgun (WGS) entry which is preliminary data.</text>
</comment>
<reference evidence="4" key="1">
    <citation type="journal article" date="2019" name="Int. J. Syst. Evol. Microbiol.">
        <title>The Global Catalogue of Microorganisms (GCM) 10K type strain sequencing project: providing services to taxonomists for standard genome sequencing and annotation.</title>
        <authorList>
            <consortium name="The Broad Institute Genomics Platform"/>
            <consortium name="The Broad Institute Genome Sequencing Center for Infectious Disease"/>
            <person name="Wu L."/>
            <person name="Ma J."/>
        </authorList>
    </citation>
    <scope>NUCLEOTIDE SEQUENCE [LARGE SCALE GENOMIC DNA]</scope>
    <source>
        <strain evidence="4">CECT 8289</strain>
    </source>
</reference>
<dbReference type="Pfam" id="PF11412">
    <property type="entry name" value="DsbD_N"/>
    <property type="match status" value="1"/>
</dbReference>
<dbReference type="EMBL" id="JBHSCZ010000002">
    <property type="protein sequence ID" value="MFC4263455.1"/>
    <property type="molecule type" value="Genomic_DNA"/>
</dbReference>
<evidence type="ECO:0000313" key="3">
    <source>
        <dbReference type="EMBL" id="MFC4263455.1"/>
    </source>
</evidence>
<dbReference type="RefSeq" id="WP_379710032.1">
    <property type="nucleotide sequence ID" value="NZ_JBHSCZ010000002.1"/>
</dbReference>
<dbReference type="InterPro" id="IPR036929">
    <property type="entry name" value="DsbDN_sf"/>
</dbReference>
<proteinExistence type="predicted"/>
<dbReference type="Gene3D" id="2.60.40.1250">
    <property type="entry name" value="Thiol:disulfide interchange protein DsbD, N-terminal domain"/>
    <property type="match status" value="1"/>
</dbReference>
<feature type="chain" id="PRO_5046124040" evidence="1">
    <location>
        <begin position="20"/>
        <end position="152"/>
    </location>
</feature>
<evidence type="ECO:0000259" key="2">
    <source>
        <dbReference type="Pfam" id="PF11412"/>
    </source>
</evidence>